<dbReference type="AlphaFoldDB" id="A0A9W9ANF0"/>
<sequence length="179" mass="20268">QAATGLLVSGSTALHFFTRTFYGGDLDTYCQFSYSNTVGHWYLAHGYSFAPAEGQMNDFNADVNRVKAAIEEEPFVVAIPVETDIREYKLNNIAAVWNFNQGSQQIQLIATHMSPLHTIFSFHSTCVMNIFTHNAAYCLFPQLTLERKTTLLVDLEYPLTEIQMNAVKKYIDRGFDVVH</sequence>
<proteinExistence type="predicted"/>
<feature type="non-terminal residue" evidence="1">
    <location>
        <position position="179"/>
    </location>
</feature>
<reference evidence="1" key="1">
    <citation type="submission" date="2022-08" db="EMBL/GenBank/DDBJ databases">
        <authorList>
            <consortium name="DOE Joint Genome Institute"/>
            <person name="Min B."/>
            <person name="Riley R."/>
            <person name="Sierra-Patev S."/>
            <person name="Naranjo-Ortiz M."/>
            <person name="Looney B."/>
            <person name="Konkel Z."/>
            <person name="Slot J.C."/>
            <person name="Sakamoto Y."/>
            <person name="Steenwyk J.L."/>
            <person name="Rokas A."/>
            <person name="Carro J."/>
            <person name="Camarero S."/>
            <person name="Ferreira P."/>
            <person name="Molpeceres G."/>
            <person name="Ruiz-Duenas F.J."/>
            <person name="Serrano A."/>
            <person name="Henrissat B."/>
            <person name="Drula E."/>
            <person name="Hughes K.W."/>
            <person name="Mata J.L."/>
            <person name="Ishikawa N.K."/>
            <person name="Vargas-Isla R."/>
            <person name="Ushijima S."/>
            <person name="Smith C.A."/>
            <person name="Ahrendt S."/>
            <person name="Andreopoulos W."/>
            <person name="He G."/>
            <person name="Labutti K."/>
            <person name="Lipzen A."/>
            <person name="Ng V."/>
            <person name="Sandor L."/>
            <person name="Barry K."/>
            <person name="Martinez A.T."/>
            <person name="Xiao Y."/>
            <person name="Gibbons J.G."/>
            <person name="Terashima K."/>
            <person name="Hibbett D.S."/>
            <person name="Grigoriev I.V."/>
        </authorList>
    </citation>
    <scope>NUCLEOTIDE SEQUENCE</scope>
    <source>
        <strain evidence="1">Sp2 HRB7682 ss15</strain>
    </source>
</reference>
<gene>
    <name evidence="1" type="ORF">C8J55DRAFT_392004</name>
</gene>
<accession>A0A9W9ANF0</accession>
<dbReference type="Proteomes" id="UP001150238">
    <property type="component" value="Unassembled WGS sequence"/>
</dbReference>
<evidence type="ECO:0000313" key="2">
    <source>
        <dbReference type="Proteomes" id="UP001150238"/>
    </source>
</evidence>
<protein>
    <submittedName>
        <fullName evidence="1">Uncharacterized protein</fullName>
    </submittedName>
</protein>
<name>A0A9W9ANF0_9AGAR</name>
<dbReference type="EMBL" id="JANVFS010000009">
    <property type="protein sequence ID" value="KAJ4487100.1"/>
    <property type="molecule type" value="Genomic_DNA"/>
</dbReference>
<evidence type="ECO:0000313" key="1">
    <source>
        <dbReference type="EMBL" id="KAJ4487100.1"/>
    </source>
</evidence>
<reference evidence="1" key="2">
    <citation type="journal article" date="2023" name="Proc. Natl. Acad. Sci. U.S.A.">
        <title>A global phylogenomic analysis of the shiitake genus Lentinula.</title>
        <authorList>
            <person name="Sierra-Patev S."/>
            <person name="Min B."/>
            <person name="Naranjo-Ortiz M."/>
            <person name="Looney B."/>
            <person name="Konkel Z."/>
            <person name="Slot J.C."/>
            <person name="Sakamoto Y."/>
            <person name="Steenwyk J.L."/>
            <person name="Rokas A."/>
            <person name="Carro J."/>
            <person name="Camarero S."/>
            <person name="Ferreira P."/>
            <person name="Molpeceres G."/>
            <person name="Ruiz-Duenas F.J."/>
            <person name="Serrano A."/>
            <person name="Henrissat B."/>
            <person name="Drula E."/>
            <person name="Hughes K.W."/>
            <person name="Mata J.L."/>
            <person name="Ishikawa N.K."/>
            <person name="Vargas-Isla R."/>
            <person name="Ushijima S."/>
            <person name="Smith C.A."/>
            <person name="Donoghue J."/>
            <person name="Ahrendt S."/>
            <person name="Andreopoulos W."/>
            <person name="He G."/>
            <person name="LaButti K."/>
            <person name="Lipzen A."/>
            <person name="Ng V."/>
            <person name="Riley R."/>
            <person name="Sandor L."/>
            <person name="Barry K."/>
            <person name="Martinez A.T."/>
            <person name="Xiao Y."/>
            <person name="Gibbons J.G."/>
            <person name="Terashima K."/>
            <person name="Grigoriev I.V."/>
            <person name="Hibbett D."/>
        </authorList>
    </citation>
    <scope>NUCLEOTIDE SEQUENCE</scope>
    <source>
        <strain evidence="1">Sp2 HRB7682 ss15</strain>
    </source>
</reference>
<comment type="caution">
    <text evidence="1">The sequence shown here is derived from an EMBL/GenBank/DDBJ whole genome shotgun (WGS) entry which is preliminary data.</text>
</comment>
<organism evidence="1 2">
    <name type="scientific">Lentinula lateritia</name>
    <dbReference type="NCBI Taxonomy" id="40482"/>
    <lineage>
        <taxon>Eukaryota</taxon>
        <taxon>Fungi</taxon>
        <taxon>Dikarya</taxon>
        <taxon>Basidiomycota</taxon>
        <taxon>Agaricomycotina</taxon>
        <taxon>Agaricomycetes</taxon>
        <taxon>Agaricomycetidae</taxon>
        <taxon>Agaricales</taxon>
        <taxon>Marasmiineae</taxon>
        <taxon>Omphalotaceae</taxon>
        <taxon>Lentinula</taxon>
    </lineage>
</organism>
<feature type="non-terminal residue" evidence="1">
    <location>
        <position position="1"/>
    </location>
</feature>